<dbReference type="GO" id="GO:0006783">
    <property type="term" value="P:heme biosynthetic process"/>
    <property type="evidence" value="ECO:0007669"/>
    <property type="project" value="TreeGrafter"/>
</dbReference>
<organism evidence="3 4">
    <name type="scientific">SAR324 cluster bacterium</name>
    <dbReference type="NCBI Taxonomy" id="2024889"/>
    <lineage>
        <taxon>Bacteria</taxon>
        <taxon>Deltaproteobacteria</taxon>
        <taxon>SAR324 cluster</taxon>
    </lineage>
</organism>
<name>A0A7X9FS84_9DELT</name>
<proteinExistence type="predicted"/>
<dbReference type="Pfam" id="PF01208">
    <property type="entry name" value="URO-D"/>
    <property type="match status" value="1"/>
</dbReference>
<dbReference type="PANTHER" id="PTHR21091:SF169">
    <property type="entry name" value="UROPORPHYRINOGEN DECARBOXYLASE"/>
    <property type="match status" value="1"/>
</dbReference>
<dbReference type="SUPFAM" id="SSF51726">
    <property type="entry name" value="UROD/MetE-like"/>
    <property type="match status" value="1"/>
</dbReference>
<comment type="caution">
    <text evidence="3">The sequence shown here is derived from an EMBL/GenBank/DDBJ whole genome shotgun (WGS) entry which is preliminary data.</text>
</comment>
<dbReference type="Gene3D" id="3.20.20.210">
    <property type="match status" value="1"/>
</dbReference>
<feature type="domain" description="Uroporphyrinogen decarboxylase (URO-D)" evidence="2">
    <location>
        <begin position="137"/>
        <end position="153"/>
    </location>
</feature>
<gene>
    <name evidence="3" type="ORF">GYA55_08835</name>
</gene>
<dbReference type="Proteomes" id="UP000524246">
    <property type="component" value="Unassembled WGS sequence"/>
</dbReference>
<reference evidence="3 4" key="1">
    <citation type="journal article" date="2020" name="Biotechnol. Biofuels">
        <title>New insights from the biogas microbiome by comprehensive genome-resolved metagenomics of nearly 1600 species originating from multiple anaerobic digesters.</title>
        <authorList>
            <person name="Campanaro S."/>
            <person name="Treu L."/>
            <person name="Rodriguez-R L.M."/>
            <person name="Kovalovszki A."/>
            <person name="Ziels R.M."/>
            <person name="Maus I."/>
            <person name="Zhu X."/>
            <person name="Kougias P.G."/>
            <person name="Basile A."/>
            <person name="Luo G."/>
            <person name="Schluter A."/>
            <person name="Konstantinidis K.T."/>
            <person name="Angelidaki I."/>
        </authorList>
    </citation>
    <scope>NUCLEOTIDE SEQUENCE [LARGE SCALE GENOMIC DNA]</scope>
    <source>
        <strain evidence="3">AS27yjCOA_65</strain>
    </source>
</reference>
<dbReference type="GO" id="GO:0004853">
    <property type="term" value="F:uroporphyrinogen decarboxylase activity"/>
    <property type="evidence" value="ECO:0007669"/>
    <property type="project" value="InterPro"/>
</dbReference>
<dbReference type="PROSITE" id="PS00906">
    <property type="entry name" value="UROD_1"/>
    <property type="match status" value="1"/>
</dbReference>
<dbReference type="GO" id="GO:0005829">
    <property type="term" value="C:cytosol"/>
    <property type="evidence" value="ECO:0007669"/>
    <property type="project" value="TreeGrafter"/>
</dbReference>
<dbReference type="AlphaFoldDB" id="A0A7X9FS84"/>
<dbReference type="PROSITE" id="PS00907">
    <property type="entry name" value="UROD_2"/>
    <property type="match status" value="1"/>
</dbReference>
<evidence type="ECO:0000259" key="1">
    <source>
        <dbReference type="PROSITE" id="PS00906"/>
    </source>
</evidence>
<dbReference type="EMBL" id="JAAZON010000394">
    <property type="protein sequence ID" value="NMC63262.1"/>
    <property type="molecule type" value="Genomic_DNA"/>
</dbReference>
<evidence type="ECO:0000313" key="3">
    <source>
        <dbReference type="EMBL" id="NMC63262.1"/>
    </source>
</evidence>
<dbReference type="InterPro" id="IPR000257">
    <property type="entry name" value="Uroporphyrinogen_deCOase"/>
</dbReference>
<accession>A0A7X9FS84</accession>
<evidence type="ECO:0000313" key="4">
    <source>
        <dbReference type="Proteomes" id="UP000524246"/>
    </source>
</evidence>
<dbReference type="InterPro" id="IPR038071">
    <property type="entry name" value="UROD/MetE-like_sf"/>
</dbReference>
<dbReference type="PANTHER" id="PTHR21091">
    <property type="entry name" value="METHYLTETRAHYDROFOLATE:HOMOCYSTEINE METHYLTRANSFERASE RELATED"/>
    <property type="match status" value="1"/>
</dbReference>
<sequence length="341" mass="38389">MNPRFQNAINRIAQATPPIWCMRQAGRYHSHYQELRRRHSFIELCRTPELAAEVALGPIGDFDFDVAILFSDILFPLDALGMGLSFPENGGPRLSWYLNEDTILKLGDPNEVLEELLFQREAVSLTRASLASDKSLIGFVGGPFTLFAYAVEGTHKKGLARTIQLLNLYQAFEAKILPLLSENIKIQLEGGAELVMIFDTAAGGLSPSLFHKIVLPALRYLSESVGGRIGYYSKALKHEHLDCEDFRMLDMKGFGVDSSWDLKDAFKIRKQGFVQGNMNEVFLNEKPDIFQKELESFITSIRSLDVSERRGWVCSLGHGILPSAREENVRNFVREIRAAFS</sequence>
<feature type="domain" description="Uroporphyrinogen decarboxylase (URO-D)" evidence="1">
    <location>
        <begin position="18"/>
        <end position="27"/>
    </location>
</feature>
<evidence type="ECO:0000259" key="2">
    <source>
        <dbReference type="PROSITE" id="PS00907"/>
    </source>
</evidence>
<protein>
    <submittedName>
        <fullName evidence="3">Uroporphyrinogen decarboxylase</fullName>
    </submittedName>
</protein>